<dbReference type="CDD" id="cd12174">
    <property type="entry name" value="PGDH_like_3"/>
    <property type="match status" value="1"/>
</dbReference>
<sequence>MRVLIADKFERSGLEALQAFGCEVIYQPDLKDDSLVAEIRRVRPDVLVVRSTRVTEPMFDAGPIKLVVRAGAGYNTIDVAAASKRGIYVSNCPGKNSIAVAELAFGLILALDRRIADNVIELRQGRWNKKEFSKARGLYGRTLGLIGVGQIGQEMIPRAHAFGMKVIAWSRSLTPERAATLGIARKDSPLDVAREADVISVHLALTPETRGMIGAEFFAAMREGAYFINTSRGEIVDQAALIKAMRERGIRAGLDVYASEPTAGTDDFNDEIAREPNLYGTHHIGASTDQAQEAIAAETVRIIKTFKETGKVPNVVNLAERTPATHTLVVRHRDRPGVLAHVLGAIRAAEINVQEMENIVFAGAQAAIARINLESAPSREMLDRLQVENPDIIELDLLELKS</sequence>
<reference evidence="15 16" key="2">
    <citation type="submission" date="2015-01" db="EMBL/GenBank/DDBJ databases">
        <title>Complete genome sequence of Pyrinomonas methylaliphatogenes type strain K22T.</title>
        <authorList>
            <person name="Lee K.C.Y."/>
            <person name="Power J.F."/>
            <person name="Dunfield P.F."/>
            <person name="Morgan X.C."/>
            <person name="Huttenhower C."/>
            <person name="Stott M.B."/>
        </authorList>
    </citation>
    <scope>NUCLEOTIDE SEQUENCE [LARGE SCALE GENOMIC DNA]</scope>
    <source>
        <strain evidence="15 16">K22</strain>
    </source>
</reference>
<dbReference type="PANTHER" id="PTHR42789">
    <property type="entry name" value="D-ISOMER SPECIFIC 2-HYDROXYACID DEHYDROGENASE FAMILY PROTEIN (AFU_ORTHOLOGUE AFUA_6G10090)"/>
    <property type="match status" value="1"/>
</dbReference>
<comment type="pathway">
    <text evidence="2">Amino-acid biosynthesis; L-serine biosynthesis; L-serine from 3-phospho-D-glycerate: step 1/3.</text>
</comment>
<name>A0A0B6WYT5_9BACT</name>
<keyword evidence="9" id="KW-0718">Serine biosynthesis</keyword>
<evidence type="ECO:0000256" key="11">
    <source>
        <dbReference type="ARBA" id="ARBA00048126"/>
    </source>
</evidence>
<dbReference type="EC" id="1.1.1.95" evidence="5"/>
<keyword evidence="7 13" id="KW-0560">Oxidoreductase</keyword>
<evidence type="ECO:0000256" key="7">
    <source>
        <dbReference type="ARBA" id="ARBA00023002"/>
    </source>
</evidence>
<dbReference type="GO" id="GO:0004617">
    <property type="term" value="F:phosphoglycerate dehydrogenase activity"/>
    <property type="evidence" value="ECO:0007669"/>
    <property type="project" value="UniProtKB-EC"/>
</dbReference>
<evidence type="ECO:0000313" key="16">
    <source>
        <dbReference type="Proteomes" id="UP000031518"/>
    </source>
</evidence>
<accession>A0A0B6WYT5</accession>
<dbReference type="SUPFAM" id="SSF55021">
    <property type="entry name" value="ACT-like"/>
    <property type="match status" value="1"/>
</dbReference>
<organism evidence="15 16">
    <name type="scientific">Pyrinomonas methylaliphatogenes</name>
    <dbReference type="NCBI Taxonomy" id="454194"/>
    <lineage>
        <taxon>Bacteria</taxon>
        <taxon>Pseudomonadati</taxon>
        <taxon>Acidobacteriota</taxon>
        <taxon>Blastocatellia</taxon>
        <taxon>Blastocatellales</taxon>
        <taxon>Pyrinomonadaceae</taxon>
        <taxon>Pyrinomonas</taxon>
    </lineage>
</organism>
<dbReference type="SUPFAM" id="SSF51735">
    <property type="entry name" value="NAD(P)-binding Rossmann-fold domains"/>
    <property type="match status" value="1"/>
</dbReference>
<dbReference type="GO" id="GO:0047545">
    <property type="term" value="F:(S)-2-hydroxyglutarate dehydrogenase activity"/>
    <property type="evidence" value="ECO:0007669"/>
    <property type="project" value="UniProtKB-ARBA"/>
</dbReference>
<dbReference type="Gene3D" id="3.40.50.720">
    <property type="entry name" value="NAD(P)-binding Rossmann-like Domain"/>
    <property type="match status" value="2"/>
</dbReference>
<dbReference type="EC" id="1.1.1.399" evidence="4"/>
<dbReference type="FunFam" id="3.40.50.720:FF:000041">
    <property type="entry name" value="D-3-phosphoglycerate dehydrogenase"/>
    <property type="match status" value="1"/>
</dbReference>
<comment type="catalytic activity">
    <reaction evidence="12">
        <text>(2R)-3-phosphoglycerate + NAD(+) = 3-phosphooxypyruvate + NADH + H(+)</text>
        <dbReference type="Rhea" id="RHEA:12641"/>
        <dbReference type="ChEBI" id="CHEBI:15378"/>
        <dbReference type="ChEBI" id="CHEBI:18110"/>
        <dbReference type="ChEBI" id="CHEBI:57540"/>
        <dbReference type="ChEBI" id="CHEBI:57945"/>
        <dbReference type="ChEBI" id="CHEBI:58272"/>
        <dbReference type="EC" id="1.1.1.95"/>
    </reaction>
</comment>
<dbReference type="PANTHER" id="PTHR42789:SF1">
    <property type="entry name" value="D-ISOMER SPECIFIC 2-HYDROXYACID DEHYDROGENASE FAMILY PROTEIN (AFU_ORTHOLOGUE AFUA_6G10090)"/>
    <property type="match status" value="1"/>
</dbReference>
<dbReference type="InterPro" id="IPR006139">
    <property type="entry name" value="D-isomer_2_OHA_DH_cat_dom"/>
</dbReference>
<reference evidence="15 16" key="1">
    <citation type="submission" date="2013-12" db="EMBL/GenBank/DDBJ databases">
        <authorList>
            <person name="Stott M."/>
        </authorList>
    </citation>
    <scope>NUCLEOTIDE SEQUENCE [LARGE SCALE GENOMIC DNA]</scope>
    <source>
        <strain evidence="15 16">K22</strain>
    </source>
</reference>
<evidence type="ECO:0000313" key="15">
    <source>
        <dbReference type="EMBL" id="CDM66423.1"/>
    </source>
</evidence>
<dbReference type="GO" id="GO:0051287">
    <property type="term" value="F:NAD binding"/>
    <property type="evidence" value="ECO:0007669"/>
    <property type="project" value="InterPro"/>
</dbReference>
<evidence type="ECO:0000256" key="4">
    <source>
        <dbReference type="ARBA" id="ARBA00013001"/>
    </source>
</evidence>
<feature type="domain" description="ACT" evidence="14">
    <location>
        <begin position="327"/>
        <end position="402"/>
    </location>
</feature>
<comment type="catalytic activity">
    <reaction evidence="11">
        <text>(R)-2-hydroxyglutarate + NAD(+) = 2-oxoglutarate + NADH + H(+)</text>
        <dbReference type="Rhea" id="RHEA:49612"/>
        <dbReference type="ChEBI" id="CHEBI:15378"/>
        <dbReference type="ChEBI" id="CHEBI:15801"/>
        <dbReference type="ChEBI" id="CHEBI:16810"/>
        <dbReference type="ChEBI" id="CHEBI:57540"/>
        <dbReference type="ChEBI" id="CHEBI:57945"/>
        <dbReference type="EC" id="1.1.1.399"/>
    </reaction>
</comment>
<dbReference type="InterPro" id="IPR029753">
    <property type="entry name" value="D-isomer_DH_CS"/>
</dbReference>
<dbReference type="Pfam" id="PF02826">
    <property type="entry name" value="2-Hacid_dh_C"/>
    <property type="match status" value="1"/>
</dbReference>
<dbReference type="InterPro" id="IPR002912">
    <property type="entry name" value="ACT_dom"/>
</dbReference>
<evidence type="ECO:0000256" key="9">
    <source>
        <dbReference type="ARBA" id="ARBA00023299"/>
    </source>
</evidence>
<dbReference type="EMBL" id="CBXV010000008">
    <property type="protein sequence ID" value="CDM66423.1"/>
    <property type="molecule type" value="Genomic_DNA"/>
</dbReference>
<comment type="similarity">
    <text evidence="3 13">Belongs to the D-isomer specific 2-hydroxyacid dehydrogenase family.</text>
</comment>
<dbReference type="SUPFAM" id="SSF52283">
    <property type="entry name" value="Formate/glycerate dehydrogenase catalytic domain-like"/>
    <property type="match status" value="1"/>
</dbReference>
<dbReference type="OrthoDB" id="9805416at2"/>
<keyword evidence="9" id="KW-0028">Amino-acid biosynthesis</keyword>
<evidence type="ECO:0000256" key="2">
    <source>
        <dbReference type="ARBA" id="ARBA00005216"/>
    </source>
</evidence>
<dbReference type="STRING" id="454194.PYK22_02453"/>
<evidence type="ECO:0000256" key="3">
    <source>
        <dbReference type="ARBA" id="ARBA00005854"/>
    </source>
</evidence>
<keyword evidence="16" id="KW-1185">Reference proteome</keyword>
<dbReference type="InterPro" id="IPR045865">
    <property type="entry name" value="ACT-like_dom_sf"/>
</dbReference>
<evidence type="ECO:0000259" key="14">
    <source>
        <dbReference type="PROSITE" id="PS51671"/>
    </source>
</evidence>
<comment type="function">
    <text evidence="1">Catalyzes the reversible oxidation of 3-phospho-D-glycerate to 3-phosphonooxypyruvate, the first step of the phosphorylated L-serine biosynthesis pathway. Also catalyzes the reversible oxidation of 2-hydroxyglutarate to 2-oxoglutarate.</text>
</comment>
<dbReference type="RefSeq" id="WP_041977671.1">
    <property type="nucleotide sequence ID" value="NZ_CBXV010000008.1"/>
</dbReference>
<dbReference type="Pfam" id="PF00389">
    <property type="entry name" value="2-Hacid_dh"/>
    <property type="match status" value="1"/>
</dbReference>
<dbReference type="Proteomes" id="UP000031518">
    <property type="component" value="Unassembled WGS sequence"/>
</dbReference>
<dbReference type="PROSITE" id="PS00671">
    <property type="entry name" value="D_2_HYDROXYACID_DH_3"/>
    <property type="match status" value="1"/>
</dbReference>
<evidence type="ECO:0000256" key="6">
    <source>
        <dbReference type="ARBA" id="ARBA00021582"/>
    </source>
</evidence>
<gene>
    <name evidence="15" type="ORF">PYK22_02453</name>
</gene>
<keyword evidence="8" id="KW-0520">NAD</keyword>
<dbReference type="InterPro" id="IPR006140">
    <property type="entry name" value="D-isomer_DH_NAD-bd"/>
</dbReference>
<evidence type="ECO:0000256" key="1">
    <source>
        <dbReference type="ARBA" id="ARBA00003800"/>
    </source>
</evidence>
<evidence type="ECO:0000256" key="10">
    <source>
        <dbReference type="ARBA" id="ARBA00030455"/>
    </source>
</evidence>
<dbReference type="InterPro" id="IPR050857">
    <property type="entry name" value="D-2-hydroxyacid_DH"/>
</dbReference>
<evidence type="ECO:0000256" key="8">
    <source>
        <dbReference type="ARBA" id="ARBA00023027"/>
    </source>
</evidence>
<evidence type="ECO:0000256" key="5">
    <source>
        <dbReference type="ARBA" id="ARBA00013143"/>
    </source>
</evidence>
<dbReference type="UniPathway" id="UPA00135">
    <property type="reaction ID" value="UER00196"/>
</dbReference>
<dbReference type="InterPro" id="IPR036291">
    <property type="entry name" value="NAD(P)-bd_dom_sf"/>
</dbReference>
<protein>
    <recommendedName>
        <fullName evidence="6">D-3-phosphoglycerate dehydrogenase</fullName>
        <ecNumber evidence="4">1.1.1.399</ecNumber>
        <ecNumber evidence="5">1.1.1.95</ecNumber>
    </recommendedName>
    <alternativeName>
        <fullName evidence="10">2-oxoglutarate reductase</fullName>
    </alternativeName>
</protein>
<evidence type="ECO:0000256" key="12">
    <source>
        <dbReference type="ARBA" id="ARBA00048731"/>
    </source>
</evidence>
<dbReference type="Gene3D" id="3.30.70.260">
    <property type="match status" value="1"/>
</dbReference>
<dbReference type="AlphaFoldDB" id="A0A0B6WYT5"/>
<dbReference type="PROSITE" id="PS51671">
    <property type="entry name" value="ACT"/>
    <property type="match status" value="1"/>
</dbReference>
<proteinExistence type="inferred from homology"/>
<evidence type="ECO:0000256" key="13">
    <source>
        <dbReference type="RuleBase" id="RU003719"/>
    </source>
</evidence>
<dbReference type="GO" id="GO:0006564">
    <property type="term" value="P:L-serine biosynthetic process"/>
    <property type="evidence" value="ECO:0007669"/>
    <property type="project" value="UniProtKB-KW"/>
</dbReference>